<organism evidence="1 2">
    <name type="scientific">Melanopsichium pennsylvanicum</name>
    <dbReference type="NCBI Taxonomy" id="63383"/>
    <lineage>
        <taxon>Eukaryota</taxon>
        <taxon>Fungi</taxon>
        <taxon>Dikarya</taxon>
        <taxon>Basidiomycota</taxon>
        <taxon>Ustilaginomycotina</taxon>
        <taxon>Ustilaginomycetes</taxon>
        <taxon>Ustilaginales</taxon>
        <taxon>Ustilaginaceae</taxon>
        <taxon>Melanopsichium</taxon>
    </lineage>
</organism>
<keyword evidence="2" id="KW-1185">Reference proteome</keyword>
<evidence type="ECO:0000313" key="2">
    <source>
        <dbReference type="Proteomes" id="UP001294444"/>
    </source>
</evidence>
<sequence>MDLIPTLCSLQVEIHVKYPKKCQGREKGCSESRSTSCLNGDLRAGLDFFCPGVDQLCFSRPSLVNGKRLFRLPLACIGSPNEPLPAITAVFDRIFSGVASRRPDICRVLMFILSLEYLFSCSNPNFGGRCAGCHNPTGLFHLQRNDRKYHFLCDQHTHHARDAKKARACFDTNLKLSKYLSAPNPEKLHGYVDASETNFVLFVGQKVTLLRTLEIFVQQAKHKNHREMGRSQ</sequence>
<comment type="caution">
    <text evidence="1">The sequence shown here is derived from an EMBL/GenBank/DDBJ whole genome shotgun (WGS) entry which is preliminary data.</text>
</comment>
<dbReference type="Proteomes" id="UP001294444">
    <property type="component" value="Unassembled WGS sequence"/>
</dbReference>
<accession>A0AAJ4XHN7</accession>
<name>A0AAJ4XHN7_9BASI</name>
<proteinExistence type="predicted"/>
<dbReference type="EMBL" id="OAPG01000002">
    <property type="protein sequence ID" value="SNX82685.1"/>
    <property type="molecule type" value="Genomic_DNA"/>
</dbReference>
<evidence type="ECO:0000313" key="1">
    <source>
        <dbReference type="EMBL" id="SNX82685.1"/>
    </source>
</evidence>
<gene>
    <name evidence="1" type="ORF">MEPE_01391</name>
</gene>
<dbReference type="AlphaFoldDB" id="A0AAJ4XHN7"/>
<reference evidence="1" key="1">
    <citation type="submission" date="2023-10" db="EMBL/GenBank/DDBJ databases">
        <authorList>
            <person name="Guldener U."/>
        </authorList>
    </citation>
    <scope>NUCLEOTIDE SEQUENCE</scope>
    <source>
        <strain evidence="1">Mp4</strain>
    </source>
</reference>
<protein>
    <submittedName>
        <fullName evidence="1">Uncharacterized protein</fullName>
    </submittedName>
</protein>